<proteinExistence type="predicted"/>
<keyword evidence="1" id="KW-0863">Zinc-finger</keyword>
<dbReference type="InterPro" id="IPR008042">
    <property type="entry name" value="Retrotrans_Pao"/>
</dbReference>
<dbReference type="Pfam" id="PF03564">
    <property type="entry name" value="DUF1759"/>
    <property type="match status" value="1"/>
</dbReference>
<dbReference type="SMART" id="SM00343">
    <property type="entry name" value="ZnF_C2HC"/>
    <property type="match status" value="2"/>
</dbReference>
<dbReference type="SUPFAM" id="SSF53098">
    <property type="entry name" value="Ribonuclease H-like"/>
    <property type="match status" value="1"/>
</dbReference>
<keyword evidence="5" id="KW-1185">Reference proteome</keyword>
<dbReference type="Pfam" id="PF05380">
    <property type="entry name" value="Peptidase_A17"/>
    <property type="match status" value="1"/>
</dbReference>
<dbReference type="Gene3D" id="3.30.420.10">
    <property type="entry name" value="Ribonuclease H-like superfamily/Ribonuclease H"/>
    <property type="match status" value="1"/>
</dbReference>
<keyword evidence="1" id="KW-0479">Metal-binding</keyword>
<evidence type="ECO:0000313" key="6">
    <source>
        <dbReference type="RefSeq" id="XP_026056303.1"/>
    </source>
</evidence>
<dbReference type="InterPro" id="IPR036397">
    <property type="entry name" value="RNaseH_sf"/>
</dbReference>
<dbReference type="Proteomes" id="UP000515129">
    <property type="component" value="Chromosome 24"/>
</dbReference>
<evidence type="ECO:0000313" key="7">
    <source>
        <dbReference type="RefSeq" id="XP_026056304.1"/>
    </source>
</evidence>
<dbReference type="Gene3D" id="3.30.70.270">
    <property type="match status" value="1"/>
</dbReference>
<dbReference type="CDD" id="cd01644">
    <property type="entry name" value="RT_pepA17"/>
    <property type="match status" value="1"/>
</dbReference>
<dbReference type="GO" id="GO:0003676">
    <property type="term" value="F:nucleic acid binding"/>
    <property type="evidence" value="ECO:0007669"/>
    <property type="project" value="InterPro"/>
</dbReference>
<dbReference type="GO" id="GO:0008270">
    <property type="term" value="F:zinc ion binding"/>
    <property type="evidence" value="ECO:0007669"/>
    <property type="project" value="UniProtKB-KW"/>
</dbReference>
<dbReference type="PANTHER" id="PTHR47331:SF5">
    <property type="entry name" value="RIBONUCLEASE H"/>
    <property type="match status" value="1"/>
</dbReference>
<dbReference type="InterPro" id="IPR041588">
    <property type="entry name" value="Integrase_H2C2"/>
</dbReference>
<dbReference type="GeneID" id="113041935"/>
<accession>A0A6P6J7J5</accession>
<dbReference type="InterPro" id="IPR001584">
    <property type="entry name" value="Integrase_cat-core"/>
</dbReference>
<dbReference type="InterPro" id="IPR040676">
    <property type="entry name" value="DUF5641"/>
</dbReference>
<dbReference type="RefSeq" id="XP_026056303.1">
    <property type="nucleotide sequence ID" value="XM_026200518.1"/>
</dbReference>
<dbReference type="Pfam" id="PF18701">
    <property type="entry name" value="DUF5641"/>
    <property type="match status" value="1"/>
</dbReference>
<dbReference type="SUPFAM" id="SSF56672">
    <property type="entry name" value="DNA/RNA polymerases"/>
    <property type="match status" value="1"/>
</dbReference>
<feature type="domain" description="Integrase catalytic" evidence="4">
    <location>
        <begin position="1722"/>
        <end position="1912"/>
    </location>
</feature>
<dbReference type="KEGG" id="caua:113041935"/>
<feature type="coiled-coil region" evidence="2">
    <location>
        <begin position="279"/>
        <end position="315"/>
    </location>
</feature>
<feature type="domain" description="CCHC-type" evidence="3">
    <location>
        <begin position="667"/>
        <end position="681"/>
    </location>
</feature>
<evidence type="ECO:0000256" key="2">
    <source>
        <dbReference type="SAM" id="Coils"/>
    </source>
</evidence>
<dbReference type="OrthoDB" id="10051210at2759"/>
<organism evidence="5 7">
    <name type="scientific">Carassius auratus</name>
    <name type="common">Goldfish</name>
    <dbReference type="NCBI Taxonomy" id="7957"/>
    <lineage>
        <taxon>Eukaryota</taxon>
        <taxon>Metazoa</taxon>
        <taxon>Chordata</taxon>
        <taxon>Craniata</taxon>
        <taxon>Vertebrata</taxon>
        <taxon>Euteleostomi</taxon>
        <taxon>Actinopterygii</taxon>
        <taxon>Neopterygii</taxon>
        <taxon>Teleostei</taxon>
        <taxon>Ostariophysi</taxon>
        <taxon>Cypriniformes</taxon>
        <taxon>Cyprinidae</taxon>
        <taxon>Cyprininae</taxon>
        <taxon>Carassius</taxon>
    </lineage>
</organism>
<sequence length="2041" mass="233445">MVYSSKRRIKHHKTISKSLILLRGACHSKSFSSASYIERKMDGIEEQTRKLQTEINEMRVLLHQGDVESMSRQELKEDIERKEKHLAELLKMEAATELSLPRRSERPSVLTEKMLAYQKDEMMKKDRKLMSLYEQWKGLIRTSRESLKTDLSEHELCVMADDIEKGLNDMMKVYSEIRERTMPSSETRRKMDSCEAVTKDIMKILNERITAIDGDFDVSRERQRLHQLLSHQYAHSIYGTASQSSVSKQSDTSSIAVKRIDAAAELAVKEAEYKIVQEEIKQRKKMKDIESELERLKAEKEMQAARAKLEIYDREMNMDVDSQQIQPNNIPFSVDHQSVHEAPAPSSGLPPLMPQNNVSIHMSSHTVNNPNPQIVTQTPLTDISQLAQAIQNSIAINRIPVPMLTVFSGDPINYIEWKASFSSLVDCKDISPADKLHLLKRYVTGPAKNCLEGTFFRSDEEAYKDAWQKLDQRYGPPFIVQRAFRDKLSKWPKISSKDAEGLRTFSDFLNACLQATPYVKGLEILSDCEENQKLLQKVPDWLAARWNRHVTVTLMDGKDFPSFKDFAQFVAVEAEIACNPITSSYALHSCNASNEKRSTKDSKPNRSTQVFTTQATVQNNKARTSYTKVKVPCMFCKDETHQLSKCSNFLDHPLEEKRTYVKDNKLCYGCLKVGHNVKDCRHRHTCDICEGRHPTCLHNDNYKAYERSQSYGNTTPSTPNETAAVTALNISKVGQSSSTSMIVPVWVSTVQSPSKEQLVYALLDTQSDSTFVCEELSKQLRADTHPVKLKLTTMLGVHSIVKSHRVTGMRVRGYDSDICIDLPPSYTKDFIPVNYDNIPTSDTAKQWPHLTEIADKIPPLLSCDVGLLIGFNCPRTLAPRQVLLGEGEEPYAIRTDLGWSIVGGSAPELNETQLSLCHRITIKELPIVTPMDVINVLESDFKDTTASDNTVSQEDLIFLDKLKGGIRKNEQGHYEMPLPFRQRPHLPNNRKLAEIRLEHLKRKFNKDESYKRDYIAYMKDMTERNDVEEVHNEGKQGERWYIPHHGIYHPKKPNKLRVVFDCSAKHNGTSLNDYLLQGPDLINNLTGILLRFRQHPVALMCDIEKMFHQFHVQSCDRDYLSFLWWKNGNTETQPQVYRMKVHLFGATSSPGCANYGLRYLAKEHCHTHPAGSEFMERDFYVDDGVTSTDTVEKAIQLAQEATEICKQGGLRLHKFISNSPAVLQSIPPSERAIEIKIKDLTFKDMPQERALGIKWNVERDCFRFDNTLKDQPATRRGILSTVASIYDPLGFLAPFVLHGKRILQEMCHQGINWDDSLPEALRPRWESWQRDFANLDKVNITRCYFPASFGELKEIELHHFSDASTSGYGQCTYLRAKNVKEEIHCSLVIAKARVSPTKLTTIPRLELTAAVVSVSVSNMLRDELCYAQIKEYFWTDSRVVLGYVNNEVRRFHTFVANRVQKIRQSTNPQQWFYVPSEENPADSASRGKSVTELLSSNWFTGPSFLWERDLPTPQSLELELSLGDPEVRKTQAMLTNVTETYSLAERLSKFSSWSKAVKAVARLIRRAKKVKSDAPATVSEQESAVHVIIQDVQKYTYGKEIKLLNKGNQLPHHNKLFHLDIFRDTDGLIKVGGRLSSSKDSFKHPIVIPKEHHVTKLIIAHCHDKVKHQGKGFTTNEIRSSGYWIPGMSRTVSSFIRQCIICRRLRKAPEGQRMSDLPAERLEPSPPFTYCGMDCFGPFVTTEGRKQHKRYGLLFTCFCSRAIHIELLEDLSTDTFINALRCFISIRGEIRQIQCDQGTNFVGAKNEFKTALSELDTQRLSTYLSQKQCDFVMNAPHSSHAGGVWERQIRTVRSVLNTTLSLAHGRLNDASLRTLFYEAMAIVNSRPLTVDNLNSPDSLEPLTPNHLLHMKSSTTLPPPGVFSKEDLYGAKRWRRVQFLTEQFWCRWRREYLQNIIARQRWHSPKRNLREGDIVLDIDELSPRGEWRLARVLETISSKDGLVRRVKISFGDRRLNNKGQRSNKLTSVERPVQKLILILECS</sequence>
<keyword evidence="1" id="KW-0862">Zinc</keyword>
<dbReference type="InterPro" id="IPR012337">
    <property type="entry name" value="RNaseH-like_sf"/>
</dbReference>
<reference evidence="6 7" key="1">
    <citation type="submission" date="2025-04" db="UniProtKB">
        <authorList>
            <consortium name="RefSeq"/>
        </authorList>
    </citation>
    <scope>IDENTIFICATION</scope>
    <source>
        <strain evidence="6 7">Wakin</strain>
        <tissue evidence="6 7">Muscle</tissue>
    </source>
</reference>
<keyword evidence="2" id="KW-0175">Coiled coil</keyword>
<dbReference type="PANTHER" id="PTHR47331">
    <property type="entry name" value="PHD-TYPE DOMAIN-CONTAINING PROTEIN"/>
    <property type="match status" value="1"/>
</dbReference>
<dbReference type="Gene3D" id="3.10.10.10">
    <property type="entry name" value="HIV Type 1 Reverse Transcriptase, subunit A, domain 1"/>
    <property type="match status" value="1"/>
</dbReference>
<evidence type="ECO:0000313" key="5">
    <source>
        <dbReference type="Proteomes" id="UP000515129"/>
    </source>
</evidence>
<feature type="coiled-coil region" evidence="2">
    <location>
        <begin position="41"/>
        <end position="92"/>
    </location>
</feature>
<evidence type="ECO:0000259" key="3">
    <source>
        <dbReference type="PROSITE" id="PS50158"/>
    </source>
</evidence>
<dbReference type="PROSITE" id="PS50158">
    <property type="entry name" value="ZF_CCHC"/>
    <property type="match status" value="1"/>
</dbReference>
<gene>
    <name evidence="6 7" type="primary">LOC113041935</name>
</gene>
<dbReference type="InterPro" id="IPR005312">
    <property type="entry name" value="DUF1759"/>
</dbReference>
<name>A0A6P6J7J5_CARAU</name>
<evidence type="ECO:0000256" key="1">
    <source>
        <dbReference type="PROSITE-ProRule" id="PRU00047"/>
    </source>
</evidence>
<dbReference type="InterPro" id="IPR001878">
    <property type="entry name" value="Znf_CCHC"/>
</dbReference>
<dbReference type="PROSITE" id="PS50994">
    <property type="entry name" value="INTEGRASE"/>
    <property type="match status" value="1"/>
</dbReference>
<dbReference type="GO" id="GO:0015074">
    <property type="term" value="P:DNA integration"/>
    <property type="evidence" value="ECO:0007669"/>
    <property type="project" value="InterPro"/>
</dbReference>
<evidence type="ECO:0000259" key="4">
    <source>
        <dbReference type="PROSITE" id="PS50994"/>
    </source>
</evidence>
<dbReference type="Gene3D" id="1.10.340.70">
    <property type="match status" value="1"/>
</dbReference>
<dbReference type="InterPro" id="IPR043128">
    <property type="entry name" value="Rev_trsase/Diguanyl_cyclase"/>
</dbReference>
<dbReference type="InterPro" id="IPR043502">
    <property type="entry name" value="DNA/RNA_pol_sf"/>
</dbReference>
<protein>
    <submittedName>
        <fullName evidence="6 7">Uncharacterized protein LOC113041935 isoform X1</fullName>
    </submittedName>
</protein>
<dbReference type="Pfam" id="PF17921">
    <property type="entry name" value="Integrase_H2C2"/>
    <property type="match status" value="1"/>
</dbReference>
<dbReference type="RefSeq" id="XP_026056304.1">
    <property type="nucleotide sequence ID" value="XM_026200519.1"/>
</dbReference>